<organism evidence="1 2">
    <name type="scientific">Burkholderia latens</name>
    <dbReference type="NCBI Taxonomy" id="488446"/>
    <lineage>
        <taxon>Bacteria</taxon>
        <taxon>Pseudomonadati</taxon>
        <taxon>Pseudomonadota</taxon>
        <taxon>Betaproteobacteria</taxon>
        <taxon>Burkholderiales</taxon>
        <taxon>Burkholderiaceae</taxon>
        <taxon>Burkholderia</taxon>
        <taxon>Burkholderia cepacia complex</taxon>
    </lineage>
</organism>
<dbReference type="Proteomes" id="UP000430232">
    <property type="component" value="Unassembled WGS sequence"/>
</dbReference>
<name>A0A6H9SZK6_9BURK</name>
<accession>A0A6H9SZK6</accession>
<evidence type="ECO:0000313" key="2">
    <source>
        <dbReference type="Proteomes" id="UP000430232"/>
    </source>
</evidence>
<dbReference type="AlphaFoldDB" id="A0A6H9SZK6"/>
<protein>
    <submittedName>
        <fullName evidence="1">Uncharacterized protein</fullName>
    </submittedName>
</protein>
<reference evidence="1 2" key="1">
    <citation type="submission" date="2019-09" db="EMBL/GenBank/DDBJ databases">
        <title>Draft genome sequences of 48 bacterial type strains from the CCUG.</title>
        <authorList>
            <person name="Tunovic T."/>
            <person name="Pineiro-Iglesias B."/>
            <person name="Unosson C."/>
            <person name="Inganas E."/>
            <person name="Ohlen M."/>
            <person name="Cardew S."/>
            <person name="Jensie-Markopoulos S."/>
            <person name="Salva-Serra F."/>
            <person name="Jaen-Luchoro D."/>
            <person name="Karlsson R."/>
            <person name="Svensson-Stadler L."/>
            <person name="Chun J."/>
            <person name="Moore E."/>
        </authorList>
    </citation>
    <scope>NUCLEOTIDE SEQUENCE [LARGE SCALE GENOMIC DNA]</scope>
    <source>
        <strain evidence="1 2">CCUG 54555</strain>
    </source>
</reference>
<gene>
    <name evidence="1" type="ORF">F7R21_13495</name>
</gene>
<proteinExistence type="predicted"/>
<dbReference type="GeneID" id="99791605"/>
<keyword evidence="2" id="KW-1185">Reference proteome</keyword>
<dbReference type="RefSeq" id="WP_151064771.1">
    <property type="nucleotide sequence ID" value="NZ_CABVPL010000036.1"/>
</dbReference>
<evidence type="ECO:0000313" key="1">
    <source>
        <dbReference type="EMBL" id="KAB0642044.1"/>
    </source>
</evidence>
<sequence>MTMNVRLVDVYRSVWDANDLDELIGDRVTHISPMCQGLNSYQNYVAAAFLASLKLIPQQSAAYDEIIPAYNLDVDRTVDQCIQFLLRCNARDANSDRPCLFLVTGKEIALELQMQLEDTVSLVSPEELDKTFRPRHLIEFRQKGTEEQRKQRVAAYNNSSKGKACVAQFAAKLGDRKAKYGRIGSAISPKDDLES</sequence>
<dbReference type="EMBL" id="VZOJ01000031">
    <property type="protein sequence ID" value="KAB0642044.1"/>
    <property type="molecule type" value="Genomic_DNA"/>
</dbReference>
<comment type="caution">
    <text evidence="1">The sequence shown here is derived from an EMBL/GenBank/DDBJ whole genome shotgun (WGS) entry which is preliminary data.</text>
</comment>